<dbReference type="EMBL" id="FOGJ01000032">
    <property type="protein sequence ID" value="SES35748.1"/>
    <property type="molecule type" value="Genomic_DNA"/>
</dbReference>
<accession>A0A1H9WPB8</accession>
<evidence type="ECO:0000313" key="3">
    <source>
        <dbReference type="Proteomes" id="UP000182584"/>
    </source>
</evidence>
<dbReference type="OrthoDB" id="1999899at2"/>
<sequence length="255" mass="27518">MKKNNVLSKVAALLTGVVLTAGLLTGCGDTSSQAGSAASTAETITVTFMNQDETIGTATANVGEVLDKSSYEAFETAESGEFNGWYETPSYLESSKKDLNTDSFTKDTTLYGDFRAAEVSEDTRHWYIAGTSKTGSLALNNWAADLSDEDKAQFELVPTGNAVNEFSLTIDLYEGDQFQIIPDWSWDGQKGYGKFTQIDDTQMENAGGLADSVDKANVQVKEDGNYTITLTTNPDNQAQDTLTIVRNSDPVEASN</sequence>
<feature type="signal peptide" evidence="1">
    <location>
        <begin position="1"/>
        <end position="20"/>
    </location>
</feature>
<dbReference type="RefSeq" id="WP_074758473.1">
    <property type="nucleotide sequence ID" value="NZ_FOGJ01000032.1"/>
</dbReference>
<protein>
    <submittedName>
        <fullName evidence="2">Uncharacterized protein</fullName>
    </submittedName>
</protein>
<evidence type="ECO:0000313" key="2">
    <source>
        <dbReference type="EMBL" id="SES35748.1"/>
    </source>
</evidence>
<dbReference type="Proteomes" id="UP000182584">
    <property type="component" value="Unassembled WGS sequence"/>
</dbReference>
<proteinExistence type="predicted"/>
<dbReference type="AlphaFoldDB" id="A0A1H9WPB8"/>
<name>A0A1H9WPB8_BUTFI</name>
<organism evidence="2 3">
    <name type="scientific">Butyrivibrio fibrisolvens</name>
    <dbReference type="NCBI Taxonomy" id="831"/>
    <lineage>
        <taxon>Bacteria</taxon>
        <taxon>Bacillati</taxon>
        <taxon>Bacillota</taxon>
        <taxon>Clostridia</taxon>
        <taxon>Lachnospirales</taxon>
        <taxon>Lachnospiraceae</taxon>
        <taxon>Butyrivibrio</taxon>
    </lineage>
</organism>
<reference evidence="2 3" key="1">
    <citation type="submission" date="2016-10" db="EMBL/GenBank/DDBJ databases">
        <authorList>
            <person name="de Groot N.N."/>
        </authorList>
    </citation>
    <scope>NUCLEOTIDE SEQUENCE [LARGE SCALE GENOMIC DNA]</scope>
    <source>
        <strain evidence="2 3">AR40</strain>
    </source>
</reference>
<dbReference type="Gene3D" id="2.60.40.3620">
    <property type="match status" value="1"/>
</dbReference>
<dbReference type="PROSITE" id="PS51257">
    <property type="entry name" value="PROKAR_LIPOPROTEIN"/>
    <property type="match status" value="1"/>
</dbReference>
<gene>
    <name evidence="2" type="ORF">SAMN04487884_13236</name>
</gene>
<feature type="chain" id="PRO_5038353467" evidence="1">
    <location>
        <begin position="21"/>
        <end position="255"/>
    </location>
</feature>
<evidence type="ECO:0000256" key="1">
    <source>
        <dbReference type="SAM" id="SignalP"/>
    </source>
</evidence>
<dbReference type="eggNOG" id="ENOG502ZC5E">
    <property type="taxonomic scope" value="Bacteria"/>
</dbReference>
<keyword evidence="1" id="KW-0732">Signal</keyword>